<evidence type="ECO:0000256" key="2">
    <source>
        <dbReference type="SAM" id="Phobius"/>
    </source>
</evidence>
<dbReference type="AlphaFoldDB" id="A0A3P6P2U1"/>
<feature type="transmembrane region" description="Helical" evidence="2">
    <location>
        <begin position="86"/>
        <end position="106"/>
    </location>
</feature>
<evidence type="ECO:0000313" key="4">
    <source>
        <dbReference type="Proteomes" id="UP000281553"/>
    </source>
</evidence>
<keyword evidence="4" id="KW-1185">Reference proteome</keyword>
<keyword evidence="2" id="KW-1133">Transmembrane helix</keyword>
<gene>
    <name evidence="3" type="ORF">DILT_LOCUS193</name>
</gene>
<evidence type="ECO:0000256" key="1">
    <source>
        <dbReference type="SAM" id="MobiDB-lite"/>
    </source>
</evidence>
<feature type="compositionally biased region" description="Basic and acidic residues" evidence="1">
    <location>
        <begin position="35"/>
        <end position="49"/>
    </location>
</feature>
<dbReference type="Proteomes" id="UP000281553">
    <property type="component" value="Unassembled WGS sequence"/>
</dbReference>
<reference evidence="3 4" key="1">
    <citation type="submission" date="2018-11" db="EMBL/GenBank/DDBJ databases">
        <authorList>
            <consortium name="Pathogen Informatics"/>
        </authorList>
    </citation>
    <scope>NUCLEOTIDE SEQUENCE [LARGE SCALE GENOMIC DNA]</scope>
</reference>
<keyword evidence="2" id="KW-0472">Membrane</keyword>
<proteinExistence type="predicted"/>
<organism evidence="3 4">
    <name type="scientific">Dibothriocephalus latus</name>
    <name type="common">Fish tapeworm</name>
    <name type="synonym">Diphyllobothrium latum</name>
    <dbReference type="NCBI Taxonomy" id="60516"/>
    <lineage>
        <taxon>Eukaryota</taxon>
        <taxon>Metazoa</taxon>
        <taxon>Spiralia</taxon>
        <taxon>Lophotrochozoa</taxon>
        <taxon>Platyhelminthes</taxon>
        <taxon>Cestoda</taxon>
        <taxon>Eucestoda</taxon>
        <taxon>Diphyllobothriidea</taxon>
        <taxon>Diphyllobothriidae</taxon>
        <taxon>Dibothriocephalus</taxon>
    </lineage>
</organism>
<keyword evidence="2" id="KW-0812">Transmembrane</keyword>
<dbReference type="EMBL" id="UYRU01000700">
    <property type="protein sequence ID" value="VDK30569.1"/>
    <property type="molecule type" value="Genomic_DNA"/>
</dbReference>
<protein>
    <submittedName>
        <fullName evidence="3">Uncharacterized protein</fullName>
    </submittedName>
</protein>
<accession>A0A3P6P2U1</accession>
<name>A0A3P6P2U1_DIBLA</name>
<feature type="compositionally biased region" description="Polar residues" evidence="1">
    <location>
        <begin position="17"/>
        <end position="27"/>
    </location>
</feature>
<evidence type="ECO:0000313" key="3">
    <source>
        <dbReference type="EMBL" id="VDK30569.1"/>
    </source>
</evidence>
<sequence>MEEDAYTHQHGSAPPLQVSSPWSTDGRGSNLVVHPDQHQHSRRRADKEGSCAPGAGGAYFSSLSNTPVNERESRPPGKRRAYRRKIHVYVALPITIGIGEVNFIVVV</sequence>
<feature type="region of interest" description="Disordered" evidence="1">
    <location>
        <begin position="1"/>
        <end position="80"/>
    </location>
</feature>